<dbReference type="GO" id="GO:0005737">
    <property type="term" value="C:cytoplasm"/>
    <property type="evidence" value="ECO:0007669"/>
    <property type="project" value="TreeGrafter"/>
</dbReference>
<name>A0A933L3T2_9HYPH</name>
<dbReference type="PANTHER" id="PTHR21621:SF0">
    <property type="entry name" value="BETA-CITRYLGLUTAMATE SYNTHASE B-RELATED"/>
    <property type="match status" value="1"/>
</dbReference>
<dbReference type="Gene3D" id="3.30.470.20">
    <property type="entry name" value="ATP-grasp fold, B domain"/>
    <property type="match status" value="1"/>
</dbReference>
<proteinExistence type="predicted"/>
<dbReference type="Proteomes" id="UP000782610">
    <property type="component" value="Unassembled WGS sequence"/>
</dbReference>
<gene>
    <name evidence="1" type="ORF">HY834_12405</name>
</gene>
<dbReference type="EMBL" id="JACRAF010000033">
    <property type="protein sequence ID" value="MBI4922542.1"/>
    <property type="molecule type" value="Genomic_DNA"/>
</dbReference>
<reference evidence="1" key="1">
    <citation type="submission" date="2020-07" db="EMBL/GenBank/DDBJ databases">
        <title>Huge and variable diversity of episymbiotic CPR bacteria and DPANN archaea in groundwater ecosystems.</title>
        <authorList>
            <person name="He C.Y."/>
            <person name="Keren R."/>
            <person name="Whittaker M."/>
            <person name="Farag I.F."/>
            <person name="Doudna J."/>
            <person name="Cate J.H.D."/>
            <person name="Banfield J.F."/>
        </authorList>
    </citation>
    <scope>NUCLEOTIDE SEQUENCE</scope>
    <source>
        <strain evidence="1">NC_groundwater_1586_Pr3_B-0.1um_66_15</strain>
    </source>
</reference>
<organism evidence="1 2">
    <name type="scientific">Devosia nanyangense</name>
    <dbReference type="NCBI Taxonomy" id="1228055"/>
    <lineage>
        <taxon>Bacteria</taxon>
        <taxon>Pseudomonadati</taxon>
        <taxon>Pseudomonadota</taxon>
        <taxon>Alphaproteobacteria</taxon>
        <taxon>Hyphomicrobiales</taxon>
        <taxon>Devosiaceae</taxon>
        <taxon>Devosia</taxon>
    </lineage>
</organism>
<comment type="caution">
    <text evidence="1">The sequence shown here is derived from an EMBL/GenBank/DDBJ whole genome shotgun (WGS) entry which is preliminary data.</text>
</comment>
<accession>A0A933L3T2</accession>
<evidence type="ECO:0000313" key="2">
    <source>
        <dbReference type="Proteomes" id="UP000782610"/>
    </source>
</evidence>
<dbReference type="AlphaFoldDB" id="A0A933L3T2"/>
<protein>
    <recommendedName>
        <fullName evidence="3">ATP-grasp domain-containing protein</fullName>
    </recommendedName>
</protein>
<dbReference type="GO" id="GO:0009432">
    <property type="term" value="P:SOS response"/>
    <property type="evidence" value="ECO:0007669"/>
    <property type="project" value="TreeGrafter"/>
</dbReference>
<dbReference type="PANTHER" id="PTHR21621">
    <property type="entry name" value="RIBOSOMAL PROTEIN S6 MODIFICATION PROTEIN"/>
    <property type="match status" value="1"/>
</dbReference>
<dbReference type="GO" id="GO:0018169">
    <property type="term" value="F:ribosomal S6-glutamic acid ligase activity"/>
    <property type="evidence" value="ECO:0007669"/>
    <property type="project" value="TreeGrafter"/>
</dbReference>
<sequence>MSRLLIAGGKLDANLDWLASAAQRLGVACELILVDADKLPAFAWTLGDEPPTVGGRPIEADAAFVRYDVFSTIASGSQGASASAQAWFATFTSWCAIAGLFGFNQRIDFATGSKLAMLARASRFGIPVPRTVVTNSIDAVRGLGDPKSYIAKPVAGGSYVMGLDEALQATQFERDLSPSPAIVQPRLAYPERRIYRIGGEYFAFDIRAGTIDSRLDAQGGIAPFPIDQLPHRVVEGLSRLTDELRCDFCAIDMKTDPATGELVFLELNNGPMFMGYDQTCGGAMAEAMVRYLVAGGAPQAAGLGGN</sequence>
<evidence type="ECO:0000313" key="1">
    <source>
        <dbReference type="EMBL" id="MBI4922542.1"/>
    </source>
</evidence>
<evidence type="ECO:0008006" key="3">
    <source>
        <dbReference type="Google" id="ProtNLM"/>
    </source>
</evidence>
<dbReference type="SUPFAM" id="SSF56059">
    <property type="entry name" value="Glutathione synthetase ATP-binding domain-like"/>
    <property type="match status" value="1"/>
</dbReference>